<feature type="non-terminal residue" evidence="2">
    <location>
        <position position="344"/>
    </location>
</feature>
<reference evidence="2" key="1">
    <citation type="submission" date="2019-09" db="EMBL/GenBank/DDBJ databases">
        <authorList>
            <consortium name="PulseNet: The National Subtyping Network for Foodborne Disease Surveillance"/>
            <person name="Tarr C.L."/>
            <person name="Trees E."/>
            <person name="Katz L.S."/>
            <person name="Carleton-Romer H.A."/>
            <person name="Stroika S."/>
            <person name="Kucerova Z."/>
            <person name="Roache K.F."/>
            <person name="Sabol A.L."/>
            <person name="Besser J."/>
            <person name="Gerner-Smidt P."/>
        </authorList>
    </citation>
    <scope>NUCLEOTIDE SEQUENCE</scope>
    <source>
        <strain evidence="2">PNUSAL005605</strain>
    </source>
</reference>
<proteinExistence type="predicted"/>
<dbReference type="Pfam" id="PF18733">
    <property type="entry name" value="HEPN_LA2681"/>
    <property type="match status" value="1"/>
</dbReference>
<dbReference type="AlphaFoldDB" id="A0A5Y9ZI54"/>
<keyword evidence="2" id="KW-0547">Nucleotide-binding</keyword>
<organism evidence="2">
    <name type="scientific">Listeria monocytogenes</name>
    <dbReference type="NCBI Taxonomy" id="1639"/>
    <lineage>
        <taxon>Bacteria</taxon>
        <taxon>Bacillati</taxon>
        <taxon>Bacillota</taxon>
        <taxon>Bacilli</taxon>
        <taxon>Bacillales</taxon>
        <taxon>Listeriaceae</taxon>
        <taxon>Listeria</taxon>
    </lineage>
</organism>
<dbReference type="EMBL" id="AAKDDJ010000011">
    <property type="protein sequence ID" value="ECQ8475177.1"/>
    <property type="molecule type" value="Genomic_DNA"/>
</dbReference>
<evidence type="ECO:0000259" key="1">
    <source>
        <dbReference type="Pfam" id="PF18733"/>
    </source>
</evidence>
<dbReference type="GO" id="GO:0005524">
    <property type="term" value="F:ATP binding"/>
    <property type="evidence" value="ECO:0007669"/>
    <property type="project" value="UniProtKB-KW"/>
</dbReference>
<protein>
    <submittedName>
        <fullName evidence="2">ATP-binding protein</fullName>
    </submittedName>
</protein>
<dbReference type="InterPro" id="IPR040826">
    <property type="entry name" value="HEPN_LA2681"/>
</dbReference>
<name>A0A5Y9ZI54_LISMN</name>
<comment type="caution">
    <text evidence="2">The sequence shown here is derived from an EMBL/GenBank/DDBJ whole genome shotgun (WGS) entry which is preliminary data.</text>
</comment>
<evidence type="ECO:0000313" key="2">
    <source>
        <dbReference type="EMBL" id="ECQ8475177.1"/>
    </source>
</evidence>
<gene>
    <name evidence="2" type="ORF">F0034_12290</name>
</gene>
<keyword evidence="2" id="KW-0067">ATP-binding</keyword>
<sequence>MENWWENKELKKTQQKCDDAHDMKNIRLLKEMNNTCFERGQDTNLLPAIRASYLYSSATCLLDIIEFNFNELKEADGLEELYERCLYLMRTARDLCQKAYADLSDDDNISSKSYLNGLFYPLHVNYANMLSQTGRYVKSISTLQSILESNYPMAVGNLALNIINYSYFDRSHQKIMLYKAYHLLSYILNDDIKFPEKEYARRIFEEHFKRIENSLGLEYLNKSYSLNDFLFSKENISSDETNYREWFGYNRLSLNQLNDIYTEKEVAYDPLHLPSMMVAKDSIGMPKYHGIFNQIKQEYVSARFWIYEGLTHRNTHYSDRHVYLVNTFDYPIYGIRIEKIKAAY</sequence>
<feature type="domain" description="LA2681-like HEPN" evidence="1">
    <location>
        <begin position="283"/>
        <end position="344"/>
    </location>
</feature>
<accession>A0A5Y9ZI54</accession>